<feature type="region of interest" description="Disordered" evidence="1">
    <location>
        <begin position="55"/>
        <end position="92"/>
    </location>
</feature>
<sequence length="259" mass="29060">MVVSINERIVYSKGPYQYDSKRGSGVIPKACPLEPVNSNGDDYYYDSRDLDNFDNCYVGGNPPPPSGGGSTPKPSSTSKSFPCGDSDRASNNNRDRVSFRRFKNIDRWRDANEWFDGEHEMQVSISFRNSGGGPTTLKKTWFGSSDDLRSCNWLTCDVDNFNGEFQEVITWLPDAAGNMMKYSWLEVDSGTPITLSFKLSPKVKFANIAEVQAFEVGFSITISNKSDDLGEHIVEYCNSTNPRSEYDTGWVIFHVDQQP</sequence>
<dbReference type="Proteomes" id="UP000237662">
    <property type="component" value="Unassembled WGS sequence"/>
</dbReference>
<dbReference type="RefSeq" id="WP_146088685.1">
    <property type="nucleotide sequence ID" value="NZ_PTJC01000005.1"/>
</dbReference>
<evidence type="ECO:0000256" key="1">
    <source>
        <dbReference type="SAM" id="MobiDB-lite"/>
    </source>
</evidence>
<comment type="caution">
    <text evidence="2">The sequence shown here is derived from an EMBL/GenBank/DDBJ whole genome shotgun (WGS) entry which is preliminary data.</text>
</comment>
<dbReference type="AlphaFoldDB" id="A0A2S6I875"/>
<organism evidence="2 3">
    <name type="scientific">Neolewinella xylanilytica</name>
    <dbReference type="NCBI Taxonomy" id="1514080"/>
    <lineage>
        <taxon>Bacteria</taxon>
        <taxon>Pseudomonadati</taxon>
        <taxon>Bacteroidota</taxon>
        <taxon>Saprospiria</taxon>
        <taxon>Saprospirales</taxon>
        <taxon>Lewinellaceae</taxon>
        <taxon>Neolewinella</taxon>
    </lineage>
</organism>
<feature type="compositionally biased region" description="Low complexity" evidence="1">
    <location>
        <begin position="71"/>
        <end position="80"/>
    </location>
</feature>
<protein>
    <submittedName>
        <fullName evidence="2">Uncharacterized protein</fullName>
    </submittedName>
</protein>
<accession>A0A2S6I875</accession>
<evidence type="ECO:0000313" key="2">
    <source>
        <dbReference type="EMBL" id="PPK87679.1"/>
    </source>
</evidence>
<proteinExistence type="predicted"/>
<gene>
    <name evidence="2" type="ORF">CLV84_0629</name>
</gene>
<reference evidence="2 3" key="1">
    <citation type="submission" date="2018-02" db="EMBL/GenBank/DDBJ databases">
        <title>Genomic Encyclopedia of Archaeal and Bacterial Type Strains, Phase II (KMG-II): from individual species to whole genera.</title>
        <authorList>
            <person name="Goeker M."/>
        </authorList>
    </citation>
    <scope>NUCLEOTIDE SEQUENCE [LARGE SCALE GENOMIC DNA]</scope>
    <source>
        <strain evidence="2 3">DSM 29526</strain>
    </source>
</reference>
<dbReference type="OrthoDB" id="1394868at2"/>
<dbReference type="EMBL" id="PTJC01000005">
    <property type="protein sequence ID" value="PPK87679.1"/>
    <property type="molecule type" value="Genomic_DNA"/>
</dbReference>
<evidence type="ECO:0000313" key="3">
    <source>
        <dbReference type="Proteomes" id="UP000237662"/>
    </source>
</evidence>
<keyword evidence="3" id="KW-1185">Reference proteome</keyword>
<name>A0A2S6I875_9BACT</name>